<proteinExistence type="evidence at transcript level"/>
<reference evidence="2" key="1">
    <citation type="journal article" date="2012" name="J. Proteome Res.">
        <title>First proteome of the egg perivitelline fluid of a freshwater gastropod with aerial oviposition.</title>
        <authorList>
            <person name="Sun J."/>
            <person name="Zhang H."/>
            <person name="Wang H."/>
            <person name="Heras H."/>
            <person name="Dreon M.S."/>
            <person name="Ituarte S."/>
            <person name="Ravasi T."/>
            <person name="Qian P.Y."/>
            <person name="Qiu J.W."/>
        </authorList>
    </citation>
    <scope>NUCLEOTIDE SEQUENCE</scope>
</reference>
<dbReference type="EMBL" id="JQ818216">
    <property type="protein sequence ID" value="AFQ23939.1"/>
    <property type="molecule type" value="mRNA"/>
</dbReference>
<protein>
    <submittedName>
        <fullName evidence="2">Perivitellin ovorubin-3</fullName>
    </submittedName>
</protein>
<feature type="signal peptide" evidence="1">
    <location>
        <begin position="1"/>
        <end position="20"/>
    </location>
</feature>
<evidence type="ECO:0000256" key="1">
    <source>
        <dbReference type="SAM" id="SignalP"/>
    </source>
</evidence>
<sequence>MYALAIALLAFSTFVSNAFANKEYLLLDIRDATTSEIISALRDVEIELKVKAKGIARHLIVVKQNDANLQKLGEIDIPGRSCSTPVEDLDNLMEDIGISWPRNELTSVNVTLFERTLDLKDKTMEQFWSEAKAYGQLVKPVLSSFTYRAFKANGAYPPKVYFFVNLPRENLNDASSKGIDIFGGPGKARTTVQYISVCVAVSHSTFSCRQSVGDMKCMFQQPPVPARSSGRPGRYDNQVRHGVRIAAPVMENFPNYILLSKGTFPPKSRFRSNLWGLVNGSRRISRRGKPLLHNKHPNHYQMELKYTIATH</sequence>
<evidence type="ECO:0000313" key="2">
    <source>
        <dbReference type="EMBL" id="AFQ23939.1"/>
    </source>
</evidence>
<organism evidence="2">
    <name type="scientific">Pomacea canaliculata</name>
    <name type="common">Golden apple snail</name>
    <dbReference type="NCBI Taxonomy" id="400727"/>
    <lineage>
        <taxon>Eukaryota</taxon>
        <taxon>Metazoa</taxon>
        <taxon>Spiralia</taxon>
        <taxon>Lophotrochozoa</taxon>
        <taxon>Mollusca</taxon>
        <taxon>Gastropoda</taxon>
        <taxon>Caenogastropoda</taxon>
        <taxon>Architaenioglossa</taxon>
        <taxon>Ampullarioidea</taxon>
        <taxon>Ampullariidae</taxon>
        <taxon>Pomacea</taxon>
    </lineage>
</organism>
<gene>
    <name evidence="2" type="primary">Ovo3</name>
</gene>
<keyword evidence="1" id="KW-0732">Signal</keyword>
<accession>J7I5Z5</accession>
<dbReference type="SASBDB" id="J7I5Z5"/>
<feature type="chain" id="PRO_5003793450" evidence="1">
    <location>
        <begin position="21"/>
        <end position="311"/>
    </location>
</feature>
<name>J7I5Z5_POMCA</name>
<dbReference type="AlphaFoldDB" id="J7I5Z5"/>